<dbReference type="InterPro" id="IPR011333">
    <property type="entry name" value="SKP1/BTB/POZ_sf"/>
</dbReference>
<evidence type="ECO:0000313" key="2">
    <source>
        <dbReference type="EMBL" id="CAL1284113.1"/>
    </source>
</evidence>
<dbReference type="AlphaFoldDB" id="A0AAV2AJH4"/>
<evidence type="ECO:0000259" key="1">
    <source>
        <dbReference type="PROSITE" id="PS50097"/>
    </source>
</evidence>
<dbReference type="EMBL" id="CAXIEN010000176">
    <property type="protein sequence ID" value="CAL1284113.1"/>
    <property type="molecule type" value="Genomic_DNA"/>
</dbReference>
<dbReference type="SUPFAM" id="SSF54695">
    <property type="entry name" value="POZ domain"/>
    <property type="match status" value="1"/>
</dbReference>
<keyword evidence="3" id="KW-1185">Reference proteome</keyword>
<dbReference type="CDD" id="cd18186">
    <property type="entry name" value="BTB_POZ_ZBTB_KLHL-like"/>
    <property type="match status" value="1"/>
</dbReference>
<dbReference type="InterPro" id="IPR051481">
    <property type="entry name" value="BTB-POZ/Galectin-3-binding"/>
</dbReference>
<organism evidence="2 3">
    <name type="scientific">Larinioides sclopetarius</name>
    <dbReference type="NCBI Taxonomy" id="280406"/>
    <lineage>
        <taxon>Eukaryota</taxon>
        <taxon>Metazoa</taxon>
        <taxon>Ecdysozoa</taxon>
        <taxon>Arthropoda</taxon>
        <taxon>Chelicerata</taxon>
        <taxon>Arachnida</taxon>
        <taxon>Araneae</taxon>
        <taxon>Araneomorphae</taxon>
        <taxon>Entelegynae</taxon>
        <taxon>Araneoidea</taxon>
        <taxon>Araneidae</taxon>
        <taxon>Larinioides</taxon>
    </lineage>
</organism>
<proteinExistence type="predicted"/>
<dbReference type="SMART" id="SM00225">
    <property type="entry name" value="BTB"/>
    <property type="match status" value="1"/>
</dbReference>
<gene>
    <name evidence="2" type="ORF">LARSCL_LOCUS12970</name>
</gene>
<dbReference type="InterPro" id="IPR000210">
    <property type="entry name" value="BTB/POZ_dom"/>
</dbReference>
<dbReference type="Pfam" id="PF00651">
    <property type="entry name" value="BTB"/>
    <property type="match status" value="1"/>
</dbReference>
<protein>
    <recommendedName>
        <fullName evidence="1">BTB domain-containing protein</fullName>
    </recommendedName>
</protein>
<dbReference type="PANTHER" id="PTHR24410">
    <property type="entry name" value="HL07962P-RELATED"/>
    <property type="match status" value="1"/>
</dbReference>
<dbReference type="Proteomes" id="UP001497382">
    <property type="component" value="Unassembled WGS sequence"/>
</dbReference>
<name>A0AAV2AJH4_9ARAC</name>
<evidence type="ECO:0000313" key="3">
    <source>
        <dbReference type="Proteomes" id="UP001497382"/>
    </source>
</evidence>
<comment type="caution">
    <text evidence="2">The sequence shown here is derived from an EMBL/GenBank/DDBJ whole genome shotgun (WGS) entry which is preliminary data.</text>
</comment>
<dbReference type="PROSITE" id="PS50097">
    <property type="entry name" value="BTB"/>
    <property type="match status" value="1"/>
</dbReference>
<accession>A0AAV2AJH4</accession>
<dbReference type="PANTHER" id="PTHR24410:SF23">
    <property type="entry name" value="BTB DOMAIN-CONTAINING PROTEIN-RELATED"/>
    <property type="match status" value="1"/>
</dbReference>
<sequence length="358" mass="41344">MLTRIETEHIYGTEIFDDYQDIDPDCNRCIEVTPMLENEPLININLSSVEESLVMEIRPVSCKKIKYAVCQITIINNCEMGSPIEYVRSWIGEIKSDIWKYRVLLPETESSAPGFKTFRAFSLRYYFAFSSGELVAKCGSDYYAYVTTQQSPLQQYFNDSIKTPKIATTALEALEDVYRSRSYVDLDCKSETKTFAVHKAILCARSPILKSVMNLESKGPELIPSDDNVCKQLILFLYTDTVEFFCFSTAGDLYAVASILKIELLKNKCRNFFREKLDLHHVFDILRVVSTIGDFCLKSTIENFILSHYDLVLRSMNSMTLDFELRREVILLKYKKQKTIQLSNAELNENCFRKLQII</sequence>
<feature type="domain" description="BTB" evidence="1">
    <location>
        <begin position="184"/>
        <end position="246"/>
    </location>
</feature>
<reference evidence="2 3" key="1">
    <citation type="submission" date="2024-04" db="EMBL/GenBank/DDBJ databases">
        <authorList>
            <person name="Rising A."/>
            <person name="Reimegard J."/>
            <person name="Sonavane S."/>
            <person name="Akerstrom W."/>
            <person name="Nylinder S."/>
            <person name="Hedman E."/>
            <person name="Kallberg Y."/>
        </authorList>
    </citation>
    <scope>NUCLEOTIDE SEQUENCE [LARGE SCALE GENOMIC DNA]</scope>
</reference>
<dbReference type="Gene3D" id="3.30.710.10">
    <property type="entry name" value="Potassium Channel Kv1.1, Chain A"/>
    <property type="match status" value="1"/>
</dbReference>